<organism evidence="3 4">
    <name type="scientific">Candidatus Muproteobacteria bacterium RBG_16_64_11</name>
    <dbReference type="NCBI Taxonomy" id="1817758"/>
    <lineage>
        <taxon>Bacteria</taxon>
        <taxon>Pseudomonadati</taxon>
        <taxon>Pseudomonadota</taxon>
        <taxon>Candidatus Muproteobacteria</taxon>
    </lineage>
</organism>
<dbReference type="SMART" id="SM00028">
    <property type="entry name" value="TPR"/>
    <property type="match status" value="2"/>
</dbReference>
<dbReference type="InterPro" id="IPR019734">
    <property type="entry name" value="TPR_rpt"/>
</dbReference>
<dbReference type="AlphaFoldDB" id="A0A1F6TCM8"/>
<dbReference type="PROSITE" id="PS50005">
    <property type="entry name" value="TPR"/>
    <property type="match status" value="1"/>
</dbReference>
<dbReference type="STRING" id="1817758.A2150_02115"/>
<dbReference type="SUPFAM" id="SSF48452">
    <property type="entry name" value="TPR-like"/>
    <property type="match status" value="1"/>
</dbReference>
<feature type="compositionally biased region" description="Basic and acidic residues" evidence="2">
    <location>
        <begin position="74"/>
        <end position="88"/>
    </location>
</feature>
<feature type="compositionally biased region" description="Basic and acidic residues" evidence="2">
    <location>
        <begin position="10"/>
        <end position="22"/>
    </location>
</feature>
<comment type="caution">
    <text evidence="3">The sequence shown here is derived from an EMBL/GenBank/DDBJ whole genome shotgun (WGS) entry which is preliminary data.</text>
</comment>
<keyword evidence="1" id="KW-0802">TPR repeat</keyword>
<feature type="region of interest" description="Disordered" evidence="2">
    <location>
        <begin position="1"/>
        <end position="88"/>
    </location>
</feature>
<evidence type="ECO:0000313" key="4">
    <source>
        <dbReference type="Proteomes" id="UP000177925"/>
    </source>
</evidence>
<evidence type="ECO:0000256" key="1">
    <source>
        <dbReference type="PROSITE-ProRule" id="PRU00339"/>
    </source>
</evidence>
<dbReference type="EMBL" id="MFSS01000076">
    <property type="protein sequence ID" value="OGI42864.1"/>
    <property type="molecule type" value="Genomic_DNA"/>
</dbReference>
<dbReference type="Gene3D" id="1.25.40.10">
    <property type="entry name" value="Tetratricopeptide repeat domain"/>
    <property type="match status" value="2"/>
</dbReference>
<feature type="repeat" description="TPR" evidence="1">
    <location>
        <begin position="206"/>
        <end position="239"/>
    </location>
</feature>
<dbReference type="PROSITE" id="PS50293">
    <property type="entry name" value="TPR_REGION"/>
    <property type="match status" value="1"/>
</dbReference>
<feature type="compositionally biased region" description="Basic and acidic residues" evidence="2">
    <location>
        <begin position="55"/>
        <end position="67"/>
    </location>
</feature>
<reference evidence="3 4" key="1">
    <citation type="journal article" date="2016" name="Nat. Commun.">
        <title>Thousands of microbial genomes shed light on interconnected biogeochemical processes in an aquifer system.</title>
        <authorList>
            <person name="Anantharaman K."/>
            <person name="Brown C.T."/>
            <person name="Hug L.A."/>
            <person name="Sharon I."/>
            <person name="Castelle C.J."/>
            <person name="Probst A.J."/>
            <person name="Thomas B.C."/>
            <person name="Singh A."/>
            <person name="Wilkins M.J."/>
            <person name="Karaoz U."/>
            <person name="Brodie E.L."/>
            <person name="Williams K.H."/>
            <person name="Hubbard S.S."/>
            <person name="Banfield J.F."/>
        </authorList>
    </citation>
    <scope>NUCLEOTIDE SEQUENCE [LARGE SCALE GENOMIC DNA]</scope>
</reference>
<dbReference type="Proteomes" id="UP000177925">
    <property type="component" value="Unassembled WGS sequence"/>
</dbReference>
<evidence type="ECO:0000256" key="2">
    <source>
        <dbReference type="SAM" id="MobiDB-lite"/>
    </source>
</evidence>
<dbReference type="InterPro" id="IPR011990">
    <property type="entry name" value="TPR-like_helical_dom_sf"/>
</dbReference>
<gene>
    <name evidence="3" type="ORF">A2150_02115</name>
</gene>
<sequence length="290" mass="31053">MAAPPAAAARTDKDTVVRKPKTEPAPAAPAKVEKSTPAPAPAKDAAPEEEPVAIEADKPAAKPRDTAKPAGKTVMEKKVKPLSPEDKAESEYRLAATSLQAKRVGVGESHLRAALAAQPAHVKARELLAGLALQGGRWRETQALLEQGLNLTPGHYPYAQLLARVYVDHGSEKKALELLERSRAAALGDADDSRDGGGRAASGTAAEYFAFLATLYQRAGRHDEAVKSFTEAVKLRPQEGRWWLGAAISLEAAEQWKAAGEAYQRAMASGSLDKQLLQYSQQRLVIVKNK</sequence>
<name>A0A1F6TCM8_9PROT</name>
<accession>A0A1F6TCM8</accession>
<protein>
    <submittedName>
        <fullName evidence="3">Uncharacterized protein</fullName>
    </submittedName>
</protein>
<evidence type="ECO:0000313" key="3">
    <source>
        <dbReference type="EMBL" id="OGI42864.1"/>
    </source>
</evidence>
<proteinExistence type="predicted"/>
<dbReference type="Pfam" id="PF13432">
    <property type="entry name" value="TPR_16"/>
    <property type="match status" value="1"/>
</dbReference>